<proteinExistence type="predicted"/>
<dbReference type="InterPro" id="IPR050807">
    <property type="entry name" value="TransReg_Diox_bact_type"/>
</dbReference>
<dbReference type="InterPro" id="IPR010982">
    <property type="entry name" value="Lambda_DNA-bd_dom_sf"/>
</dbReference>
<protein>
    <submittedName>
        <fullName evidence="3">Helix-turn-helix transcriptional regulator</fullName>
    </submittedName>
</protein>
<dbReference type="Proteomes" id="UP001501020">
    <property type="component" value="Unassembled WGS sequence"/>
</dbReference>
<dbReference type="PROSITE" id="PS50943">
    <property type="entry name" value="HTH_CROC1"/>
    <property type="match status" value="1"/>
</dbReference>
<dbReference type="PANTHER" id="PTHR46797">
    <property type="entry name" value="HTH-TYPE TRANSCRIPTIONAL REGULATOR"/>
    <property type="match status" value="1"/>
</dbReference>
<dbReference type="SUPFAM" id="SSF47413">
    <property type="entry name" value="lambda repressor-like DNA-binding domains"/>
    <property type="match status" value="1"/>
</dbReference>
<keyword evidence="4" id="KW-1185">Reference proteome</keyword>
<evidence type="ECO:0000259" key="2">
    <source>
        <dbReference type="PROSITE" id="PS50943"/>
    </source>
</evidence>
<sequence>MSESVEIGIGERLRFYRQGRRKTQAVVAGLAGVSEDYVSQIERGAKTPTVGLLHKFARILGVPVSALLGEPQFERNGTIHPVASELHRRMMSFGGPSGEAVDLVELRQRVDAAWAIWQTSQRRYTEGAEVFPELLTDVQVAARSFRAFGEVEQRREAARLSSDTYFLLRTFAKRIGRTDLSLLAADRAIAAAYETDDPLRVAGAHWNLGHILIAQSEAEAAEETAMHAIEELKPNVDSGGDWLAMSGALWLVASVASVRQGDAWAARDRLREHALPAAEATGEGNVMWTVFGPTNVHLHAMSVEMEAGESAEGLSIADRIDVTSSPSLERQTTFYLELARLHDQRRDDAAVLLHLMSAEASGPEDLRYNLLARDLVRGLLKRARPSMTLQVRALAKRIGLVAS</sequence>
<dbReference type="SMART" id="SM00530">
    <property type="entry name" value="HTH_XRE"/>
    <property type="match status" value="1"/>
</dbReference>
<feature type="domain" description="HTH cro/C1-type" evidence="2">
    <location>
        <begin position="13"/>
        <end position="67"/>
    </location>
</feature>
<accession>A0ABN2YN07</accession>
<name>A0ABN2YN07_9ACTN</name>
<dbReference type="InterPro" id="IPR001387">
    <property type="entry name" value="Cro/C1-type_HTH"/>
</dbReference>
<reference evidence="3 4" key="1">
    <citation type="journal article" date="2019" name="Int. J. Syst. Evol. Microbiol.">
        <title>The Global Catalogue of Microorganisms (GCM) 10K type strain sequencing project: providing services to taxonomists for standard genome sequencing and annotation.</title>
        <authorList>
            <consortium name="The Broad Institute Genomics Platform"/>
            <consortium name="The Broad Institute Genome Sequencing Center for Infectious Disease"/>
            <person name="Wu L."/>
            <person name="Ma J."/>
        </authorList>
    </citation>
    <scope>NUCLEOTIDE SEQUENCE [LARGE SCALE GENOMIC DNA]</scope>
    <source>
        <strain evidence="3 4">JCM 13850</strain>
    </source>
</reference>
<evidence type="ECO:0000313" key="4">
    <source>
        <dbReference type="Proteomes" id="UP001501020"/>
    </source>
</evidence>
<dbReference type="Pfam" id="PF13560">
    <property type="entry name" value="HTH_31"/>
    <property type="match status" value="1"/>
</dbReference>
<organism evidence="3 4">
    <name type="scientific">Actinomadura napierensis</name>
    <dbReference type="NCBI Taxonomy" id="267854"/>
    <lineage>
        <taxon>Bacteria</taxon>
        <taxon>Bacillati</taxon>
        <taxon>Actinomycetota</taxon>
        <taxon>Actinomycetes</taxon>
        <taxon>Streptosporangiales</taxon>
        <taxon>Thermomonosporaceae</taxon>
        <taxon>Actinomadura</taxon>
    </lineage>
</organism>
<dbReference type="PANTHER" id="PTHR46797:SF1">
    <property type="entry name" value="METHYLPHOSPHONATE SYNTHASE"/>
    <property type="match status" value="1"/>
</dbReference>
<evidence type="ECO:0000256" key="1">
    <source>
        <dbReference type="ARBA" id="ARBA00023125"/>
    </source>
</evidence>
<dbReference type="CDD" id="cd00093">
    <property type="entry name" value="HTH_XRE"/>
    <property type="match status" value="1"/>
</dbReference>
<keyword evidence="1" id="KW-0238">DNA-binding</keyword>
<evidence type="ECO:0000313" key="3">
    <source>
        <dbReference type="EMBL" id="GAA2129268.1"/>
    </source>
</evidence>
<gene>
    <name evidence="3" type="ORF">GCM10009727_20600</name>
</gene>
<dbReference type="RefSeq" id="WP_344264061.1">
    <property type="nucleotide sequence ID" value="NZ_BAAAMR010000013.1"/>
</dbReference>
<dbReference type="EMBL" id="BAAAMR010000013">
    <property type="protein sequence ID" value="GAA2129268.1"/>
    <property type="molecule type" value="Genomic_DNA"/>
</dbReference>
<dbReference type="Gene3D" id="1.10.260.40">
    <property type="entry name" value="lambda repressor-like DNA-binding domains"/>
    <property type="match status" value="1"/>
</dbReference>
<comment type="caution">
    <text evidence="3">The sequence shown here is derived from an EMBL/GenBank/DDBJ whole genome shotgun (WGS) entry which is preliminary data.</text>
</comment>